<protein>
    <submittedName>
        <fullName evidence="2">Uncharacterized protein</fullName>
    </submittedName>
</protein>
<accession>A0A835WKC5</accession>
<name>A0A835WKC5_9CHLO</name>
<evidence type="ECO:0000313" key="2">
    <source>
        <dbReference type="EMBL" id="KAG2448878.1"/>
    </source>
</evidence>
<evidence type="ECO:0000313" key="3">
    <source>
        <dbReference type="Proteomes" id="UP000613740"/>
    </source>
</evidence>
<feature type="compositionally biased region" description="Low complexity" evidence="1">
    <location>
        <begin position="487"/>
        <end position="524"/>
    </location>
</feature>
<keyword evidence="3" id="KW-1185">Reference proteome</keyword>
<proteinExistence type="predicted"/>
<feature type="region of interest" description="Disordered" evidence="1">
    <location>
        <begin position="303"/>
        <end position="340"/>
    </location>
</feature>
<gene>
    <name evidence="2" type="ORF">HYH02_006227</name>
</gene>
<evidence type="ECO:0000256" key="1">
    <source>
        <dbReference type="SAM" id="MobiDB-lite"/>
    </source>
</evidence>
<dbReference type="AlphaFoldDB" id="A0A835WKC5"/>
<feature type="compositionally biased region" description="Low complexity" evidence="1">
    <location>
        <begin position="205"/>
        <end position="224"/>
    </location>
</feature>
<dbReference type="EMBL" id="JAEHOD010000016">
    <property type="protein sequence ID" value="KAG2448878.1"/>
    <property type="molecule type" value="Genomic_DNA"/>
</dbReference>
<feature type="region of interest" description="Disordered" evidence="1">
    <location>
        <begin position="487"/>
        <end position="536"/>
    </location>
</feature>
<dbReference type="OrthoDB" id="548336at2759"/>
<dbReference type="Proteomes" id="UP000613740">
    <property type="component" value="Unassembled WGS sequence"/>
</dbReference>
<feature type="region of interest" description="Disordered" evidence="1">
    <location>
        <begin position="57"/>
        <end position="144"/>
    </location>
</feature>
<feature type="region of interest" description="Disordered" evidence="1">
    <location>
        <begin position="203"/>
        <end position="246"/>
    </location>
</feature>
<feature type="compositionally biased region" description="Low complexity" evidence="1">
    <location>
        <begin position="122"/>
        <end position="139"/>
    </location>
</feature>
<comment type="caution">
    <text evidence="2">The sequence shown here is derived from an EMBL/GenBank/DDBJ whole genome shotgun (WGS) entry which is preliminary data.</text>
</comment>
<feature type="compositionally biased region" description="Low complexity" evidence="1">
    <location>
        <begin position="321"/>
        <end position="340"/>
    </location>
</feature>
<organism evidence="2 3">
    <name type="scientific">Chlamydomonas schloesseri</name>
    <dbReference type="NCBI Taxonomy" id="2026947"/>
    <lineage>
        <taxon>Eukaryota</taxon>
        <taxon>Viridiplantae</taxon>
        <taxon>Chlorophyta</taxon>
        <taxon>core chlorophytes</taxon>
        <taxon>Chlorophyceae</taxon>
        <taxon>CS clade</taxon>
        <taxon>Chlamydomonadales</taxon>
        <taxon>Chlamydomonadaceae</taxon>
        <taxon>Chlamydomonas</taxon>
    </lineage>
</organism>
<reference evidence="2" key="1">
    <citation type="journal article" date="2020" name="bioRxiv">
        <title>Comparative genomics of Chlamydomonas.</title>
        <authorList>
            <person name="Craig R.J."/>
            <person name="Hasan A.R."/>
            <person name="Ness R.W."/>
            <person name="Keightley P.D."/>
        </authorList>
    </citation>
    <scope>NUCLEOTIDE SEQUENCE</scope>
    <source>
        <strain evidence="2">CCAP 11/173</strain>
    </source>
</reference>
<feature type="compositionally biased region" description="Basic residues" evidence="1">
    <location>
        <begin position="88"/>
        <end position="97"/>
    </location>
</feature>
<sequence>MSNTNAIHRGASLWLRAAAGGKCSDIACAFAPGKFAQSLMASLSLMVMPGVHEAFTRQLSSRSHAKTTAQPGSLSADRTPSGTLQQKSPRHSSPRRRRDADRNSRETSAAGAGDTFIRRTWAPPTAHAAAQPSAPATPAGHQPLLRHAPARGAAPLPSLTSCPSLAALNEHVQRHGHLYKLSHVAAGLQVLAQLVPPAPHLHGTAAAAAEPQTQQQSVGSTSGSNSRGHGCEANGSAALTRAEVERRPITAPEAEAVAAEAARLARQCAELLVLVGGHQMRAEDDLASLAACITALARTGSLETPATSPTFSSRAVPADGPQAAAEGQAQPQAQAQVQPKPRVPAVVDLAMPFVERLRAPGYYYHMRSQPPEVLAALLHALGKLRPWAHLPEAERFTFAMVVGRVLSSLHTAVPQLGLAGGVAAAQAMARLHLPVRGHEKNTSFLKAVARHLATDVLPSSRPTPEDSFRLVWAYGELMPGACGTAEDGAGAAAASPPADASTSAPDAARAPAVPAIAAAKPPASMQSDRRPVRSGGADADVGALVAACCRYLRKSLGSAEQLPPRLLARTIRALGKLRARHELQALMPQAAPVLLAHLPSLDTGNLVDVAFACGSNGVAELGLTTAIAEQIAASEVPLALGDVQRLLVVYGAHSAAPHSGLRQRLRAAVVQALDGAARARDLNGLLRVLDEQDEADAELVALVRSKLQAA</sequence>
<feature type="compositionally biased region" description="Polar residues" evidence="1">
    <location>
        <begin position="57"/>
        <end position="87"/>
    </location>
</feature>
<feature type="compositionally biased region" description="Polar residues" evidence="1">
    <location>
        <begin position="303"/>
        <end position="313"/>
    </location>
</feature>